<evidence type="ECO:0000313" key="1">
    <source>
        <dbReference type="EMBL" id="JAD55446.1"/>
    </source>
</evidence>
<reference evidence="1" key="1">
    <citation type="submission" date="2014-09" db="EMBL/GenBank/DDBJ databases">
        <authorList>
            <person name="Magalhaes I.L.F."/>
            <person name="Oliveira U."/>
            <person name="Santos F.R."/>
            <person name="Vidigal T.H.D.A."/>
            <person name="Brescovit A.D."/>
            <person name="Santos A.J."/>
        </authorList>
    </citation>
    <scope>NUCLEOTIDE SEQUENCE</scope>
    <source>
        <tissue evidence="1">Shoot tissue taken approximately 20 cm above the soil surface</tissue>
    </source>
</reference>
<sequence>MTPSNLLTRKSDVCRKQTTLFNAKLDHLVLIRNVHQQSYRSMLYKCVPTSRNTCI</sequence>
<protein>
    <submittedName>
        <fullName evidence="1">Uncharacterized protein</fullName>
    </submittedName>
</protein>
<name>A0A0A9AWC8_ARUDO</name>
<dbReference type="AlphaFoldDB" id="A0A0A9AWC8"/>
<accession>A0A0A9AWC8</accession>
<dbReference type="EMBL" id="GBRH01242449">
    <property type="protein sequence ID" value="JAD55446.1"/>
    <property type="molecule type" value="Transcribed_RNA"/>
</dbReference>
<reference evidence="1" key="2">
    <citation type="journal article" date="2015" name="Data Brief">
        <title>Shoot transcriptome of the giant reed, Arundo donax.</title>
        <authorList>
            <person name="Barrero R.A."/>
            <person name="Guerrero F.D."/>
            <person name="Moolhuijzen P."/>
            <person name="Goolsby J.A."/>
            <person name="Tidwell J."/>
            <person name="Bellgard S.E."/>
            <person name="Bellgard M.I."/>
        </authorList>
    </citation>
    <scope>NUCLEOTIDE SEQUENCE</scope>
    <source>
        <tissue evidence="1">Shoot tissue taken approximately 20 cm above the soil surface</tissue>
    </source>
</reference>
<organism evidence="1">
    <name type="scientific">Arundo donax</name>
    <name type="common">Giant reed</name>
    <name type="synonym">Donax arundinaceus</name>
    <dbReference type="NCBI Taxonomy" id="35708"/>
    <lineage>
        <taxon>Eukaryota</taxon>
        <taxon>Viridiplantae</taxon>
        <taxon>Streptophyta</taxon>
        <taxon>Embryophyta</taxon>
        <taxon>Tracheophyta</taxon>
        <taxon>Spermatophyta</taxon>
        <taxon>Magnoliopsida</taxon>
        <taxon>Liliopsida</taxon>
        <taxon>Poales</taxon>
        <taxon>Poaceae</taxon>
        <taxon>PACMAD clade</taxon>
        <taxon>Arundinoideae</taxon>
        <taxon>Arundineae</taxon>
        <taxon>Arundo</taxon>
    </lineage>
</organism>
<proteinExistence type="predicted"/>